<reference evidence="2 3" key="1">
    <citation type="submission" date="2020-08" db="EMBL/GenBank/DDBJ databases">
        <title>Plant Genome Project.</title>
        <authorList>
            <person name="Zhang R.-G."/>
        </authorList>
    </citation>
    <scope>NUCLEOTIDE SEQUENCE [LARGE SCALE GENOMIC DNA]</scope>
    <source>
        <tissue evidence="2">Rhizome</tissue>
    </source>
</reference>
<evidence type="ECO:0000256" key="1">
    <source>
        <dbReference type="SAM" id="Phobius"/>
    </source>
</evidence>
<keyword evidence="1" id="KW-1133">Transmembrane helix</keyword>
<dbReference type="AlphaFoldDB" id="A0A8J5GV61"/>
<feature type="transmembrane region" description="Helical" evidence="1">
    <location>
        <begin position="97"/>
        <end position="118"/>
    </location>
</feature>
<keyword evidence="3" id="KW-1185">Reference proteome</keyword>
<proteinExistence type="predicted"/>
<keyword evidence="1" id="KW-0472">Membrane</keyword>
<evidence type="ECO:0000313" key="2">
    <source>
        <dbReference type="EMBL" id="KAG6514615.1"/>
    </source>
</evidence>
<feature type="transmembrane region" description="Helical" evidence="1">
    <location>
        <begin position="64"/>
        <end position="85"/>
    </location>
</feature>
<accession>A0A8J5GV61</accession>
<evidence type="ECO:0000313" key="3">
    <source>
        <dbReference type="Proteomes" id="UP000734854"/>
    </source>
</evidence>
<dbReference type="Proteomes" id="UP000734854">
    <property type="component" value="Unassembled WGS sequence"/>
</dbReference>
<comment type="caution">
    <text evidence="2">The sequence shown here is derived from an EMBL/GenBank/DDBJ whole genome shotgun (WGS) entry which is preliminary data.</text>
</comment>
<dbReference type="PANTHER" id="PTHR33287">
    <property type="entry name" value="OS03G0453550 PROTEIN"/>
    <property type="match status" value="1"/>
</dbReference>
<protein>
    <submittedName>
        <fullName evidence="2">Uncharacterized protein</fullName>
    </submittedName>
</protein>
<sequence>MEGESSSSNPKRWSCRVFILLTGRESSGHLLLFKLCQPEEDCHGRRAAILEARMDTAKHDVFHLSYLLLAFHDLSFTLLFIASVVDASCRGRWLPCSLSLTTSLAMTVAVQVVVRAYWRILQRLERERKDERALTRCVQEMRMKGADFILSKEPQKSSK</sequence>
<dbReference type="PANTHER" id="PTHR33287:SF3">
    <property type="entry name" value="OS03G0453550 PROTEIN"/>
    <property type="match status" value="1"/>
</dbReference>
<gene>
    <name evidence="2" type="ORF">ZIOFF_024983</name>
</gene>
<organism evidence="2 3">
    <name type="scientific">Zingiber officinale</name>
    <name type="common">Ginger</name>
    <name type="synonym">Amomum zingiber</name>
    <dbReference type="NCBI Taxonomy" id="94328"/>
    <lineage>
        <taxon>Eukaryota</taxon>
        <taxon>Viridiplantae</taxon>
        <taxon>Streptophyta</taxon>
        <taxon>Embryophyta</taxon>
        <taxon>Tracheophyta</taxon>
        <taxon>Spermatophyta</taxon>
        <taxon>Magnoliopsida</taxon>
        <taxon>Liliopsida</taxon>
        <taxon>Zingiberales</taxon>
        <taxon>Zingiberaceae</taxon>
        <taxon>Zingiber</taxon>
    </lineage>
</organism>
<keyword evidence="1" id="KW-0812">Transmembrane</keyword>
<dbReference type="EMBL" id="JACMSC010000007">
    <property type="protein sequence ID" value="KAG6514615.1"/>
    <property type="molecule type" value="Genomic_DNA"/>
</dbReference>
<name>A0A8J5GV61_ZINOF</name>